<dbReference type="AlphaFoldDB" id="A0A418MUP6"/>
<organism evidence="7 8">
    <name type="scientific">Micromonospora radicis</name>
    <dbReference type="NCBI Taxonomy" id="1894971"/>
    <lineage>
        <taxon>Bacteria</taxon>
        <taxon>Bacillati</taxon>
        <taxon>Actinomycetota</taxon>
        <taxon>Actinomycetes</taxon>
        <taxon>Micromonosporales</taxon>
        <taxon>Micromonosporaceae</taxon>
        <taxon>Micromonospora</taxon>
    </lineage>
</organism>
<evidence type="ECO:0000256" key="2">
    <source>
        <dbReference type="ARBA" id="ARBA00022603"/>
    </source>
</evidence>
<name>A0A418MUP6_9ACTN</name>
<feature type="domain" description="Type II methyltransferase M.TaqI-like" evidence="6">
    <location>
        <begin position="368"/>
        <end position="623"/>
    </location>
</feature>
<dbReference type="InterPro" id="IPR029063">
    <property type="entry name" value="SAM-dependent_MTases_sf"/>
</dbReference>
<dbReference type="Proteomes" id="UP000283832">
    <property type="component" value="Unassembled WGS sequence"/>
</dbReference>
<evidence type="ECO:0000313" key="7">
    <source>
        <dbReference type="EMBL" id="RIV37965.1"/>
    </source>
</evidence>
<keyword evidence="8" id="KW-1185">Reference proteome</keyword>
<dbReference type="InterPro" id="IPR011639">
    <property type="entry name" value="MethylTrfase_TaqI-like_dom"/>
</dbReference>
<evidence type="ECO:0000256" key="1">
    <source>
        <dbReference type="ARBA" id="ARBA00011900"/>
    </source>
</evidence>
<keyword evidence="2 7" id="KW-0489">Methyltransferase</keyword>
<dbReference type="GO" id="GO:0032259">
    <property type="term" value="P:methylation"/>
    <property type="evidence" value="ECO:0007669"/>
    <property type="project" value="UniProtKB-KW"/>
</dbReference>
<dbReference type="PRINTS" id="PR00507">
    <property type="entry name" value="N12N6MTFRASE"/>
</dbReference>
<comment type="caution">
    <text evidence="7">The sequence shown here is derived from an EMBL/GenBank/DDBJ whole genome shotgun (WGS) entry which is preliminary data.</text>
</comment>
<comment type="catalytic activity">
    <reaction evidence="5">
        <text>a 2'-deoxyadenosine in DNA + S-adenosyl-L-methionine = an N(6)-methyl-2'-deoxyadenosine in DNA + S-adenosyl-L-homocysteine + H(+)</text>
        <dbReference type="Rhea" id="RHEA:15197"/>
        <dbReference type="Rhea" id="RHEA-COMP:12418"/>
        <dbReference type="Rhea" id="RHEA-COMP:12419"/>
        <dbReference type="ChEBI" id="CHEBI:15378"/>
        <dbReference type="ChEBI" id="CHEBI:57856"/>
        <dbReference type="ChEBI" id="CHEBI:59789"/>
        <dbReference type="ChEBI" id="CHEBI:90615"/>
        <dbReference type="ChEBI" id="CHEBI:90616"/>
        <dbReference type="EC" id="2.1.1.72"/>
    </reaction>
</comment>
<dbReference type="EMBL" id="QXEC01000011">
    <property type="protein sequence ID" value="RIV37965.1"/>
    <property type="molecule type" value="Genomic_DNA"/>
</dbReference>
<dbReference type="GO" id="GO:0006304">
    <property type="term" value="P:DNA modification"/>
    <property type="evidence" value="ECO:0007669"/>
    <property type="project" value="InterPro"/>
</dbReference>
<dbReference type="InterPro" id="IPR050953">
    <property type="entry name" value="N4_N6_ade-DNA_methylase"/>
</dbReference>
<dbReference type="PANTHER" id="PTHR33841">
    <property type="entry name" value="DNA METHYLTRANSFERASE YEEA-RELATED"/>
    <property type="match status" value="1"/>
</dbReference>
<dbReference type="RefSeq" id="WP_119576033.1">
    <property type="nucleotide sequence ID" value="NZ_QXEC01000011.1"/>
</dbReference>
<dbReference type="SUPFAM" id="SSF53335">
    <property type="entry name" value="S-adenosyl-L-methionine-dependent methyltransferases"/>
    <property type="match status" value="1"/>
</dbReference>
<dbReference type="Pfam" id="PF07669">
    <property type="entry name" value="Eco57I"/>
    <property type="match status" value="1"/>
</dbReference>
<dbReference type="PANTHER" id="PTHR33841:SF4">
    <property type="entry name" value="RESTRICTION MODIFICATION SYSTEM DNA SPECIFICITY DOMAIN"/>
    <property type="match status" value="1"/>
</dbReference>
<evidence type="ECO:0000256" key="4">
    <source>
        <dbReference type="ARBA" id="ARBA00022691"/>
    </source>
</evidence>
<dbReference type="GO" id="GO:0009007">
    <property type="term" value="F:site-specific DNA-methyltransferase (adenine-specific) activity"/>
    <property type="evidence" value="ECO:0007669"/>
    <property type="project" value="UniProtKB-EC"/>
</dbReference>
<dbReference type="Gene3D" id="3.40.50.150">
    <property type="entry name" value="Vaccinia Virus protein VP39"/>
    <property type="match status" value="1"/>
</dbReference>
<dbReference type="OrthoDB" id="9784823at2"/>
<keyword evidence="4" id="KW-0949">S-adenosyl-L-methionine</keyword>
<evidence type="ECO:0000256" key="5">
    <source>
        <dbReference type="ARBA" id="ARBA00047942"/>
    </source>
</evidence>
<dbReference type="PROSITE" id="PS00092">
    <property type="entry name" value="N6_MTASE"/>
    <property type="match status" value="1"/>
</dbReference>
<dbReference type="GO" id="GO:0003676">
    <property type="term" value="F:nucleic acid binding"/>
    <property type="evidence" value="ECO:0007669"/>
    <property type="project" value="InterPro"/>
</dbReference>
<evidence type="ECO:0000259" key="6">
    <source>
        <dbReference type="Pfam" id="PF07669"/>
    </source>
</evidence>
<dbReference type="EC" id="2.1.1.72" evidence="1"/>
<dbReference type="InterPro" id="IPR002052">
    <property type="entry name" value="DNA_methylase_N6_adenine_CS"/>
</dbReference>
<keyword evidence="3 7" id="KW-0808">Transferase</keyword>
<accession>A0A418MUP6</accession>
<evidence type="ECO:0000313" key="8">
    <source>
        <dbReference type="Proteomes" id="UP000283832"/>
    </source>
</evidence>
<sequence>MIRTEADLQADIYLLLTSGELALDPSQVARLEVPTGDGTRRRLDVEVGHCVIEVKKDLRNPNLRHDAEIQLAGYVEAQMRRLGTRYVGILTDGTTWHLYRLVSSGLAQVADLQISSAADAERLLTWLEAVLATHEAVKPTPEAIQRKLGSSSPAYLLDHASLAALYEQAASIPEVELKRQLWSKLLRTAFGKSFSNDQNLFVDHTLLVLTAEIIAHAVVGFDVSAAGDLTPASLAQGVEFSGSQIYGAVEADFFDWVLHVEGGTEFVQQLADRIARFDWNHVEHDVLKVLYEEIIPQQERASLGEYYTPDWLAERVVSAAVTDPLNQRVLDPSCGSGTFLFHAVRAYLAACENAGVGNAEAVSGLVQRVYGIDVHPVAVTLARVTYLLAIGRERLADPNRRAISIPVYLGDSLQWEQRRDLLNSIDEVRISTTGDELVEGGGGLLYSDDLVFPRRVLQDAGNFDRLVDAMSEKVLAKSNRKNAELIAPVLRQFGVHPDDAKVLTSTFDTMRQLHSVGKNHIWGYYARNLIRPLWLSELDNQVDVLLGNPPWLRYSKMTPGMQERYKSMSGERGLLTGGLGASSRDLSTLFVARAVELYLKPSGRLAFVMPHGVLTRKPHDGFRSGRWGGDVAVQFAEPWDLSKAPTGFPMVSCVIQGEYRPAAPRRMPAKALAWSSRSRNPNMTWSVAKGGFTTYDVALSVLGSDQLPPVSPYKRRFRQGAVLAPRALLFVEERPSKPIGFGAGRIAVQARRTSGEKEPWKYVRTLRQTIERSFVRRVHLGETMLPFRMLESLKAVLPLGSKGILDAEKVEDYPGLNSWWLEAEELWQENKVRSDSSTLLQRIDFHGQLSAQIPASTHRVVYSKAANKTAAARLDDPHAVIDHKLYWAAVSGISEARYVAAILNSETTRERVEPYQALGLFGGRDIDKNIFAIPIPTFDESEESHLELVALARQAEELAAAVDLSSVSDFKRARKVVRDELTRSGVSREIDAVVARVIPVLEL</sequence>
<gene>
    <name evidence="7" type="ORF">D2L64_13515</name>
</gene>
<reference evidence="7 8" key="1">
    <citation type="submission" date="2018-08" db="EMBL/GenBank/DDBJ databases">
        <title>Jishengella sp. nov., isolated from a root of Azadirachta indica A. Juss. var. siamensis Valenton.</title>
        <authorList>
            <person name="Kuncharoen N."/>
            <person name="Tanasupawat S."/>
            <person name="Kudo T."/>
            <person name="Ohkuma M."/>
        </authorList>
    </citation>
    <scope>NUCLEOTIDE SEQUENCE [LARGE SCALE GENOMIC DNA]</scope>
    <source>
        <strain evidence="7 8">AZ1-13</strain>
    </source>
</reference>
<proteinExistence type="predicted"/>
<protein>
    <recommendedName>
        <fullName evidence="1">site-specific DNA-methyltransferase (adenine-specific)</fullName>
        <ecNumber evidence="1">2.1.1.72</ecNumber>
    </recommendedName>
</protein>
<evidence type="ECO:0000256" key="3">
    <source>
        <dbReference type="ARBA" id="ARBA00022679"/>
    </source>
</evidence>